<feature type="non-terminal residue" evidence="1">
    <location>
        <position position="76"/>
    </location>
</feature>
<dbReference type="AlphaFoldDB" id="A0A699XFP1"/>
<evidence type="ECO:0000313" key="1">
    <source>
        <dbReference type="EMBL" id="GFD55324.1"/>
    </source>
</evidence>
<accession>A0A699XFP1</accession>
<name>A0A699XFP1_TANCI</name>
<gene>
    <name evidence="1" type="ORF">Tci_927293</name>
</gene>
<reference evidence="1" key="1">
    <citation type="journal article" date="2019" name="Sci. Rep.">
        <title>Draft genome of Tanacetum cinerariifolium, the natural source of mosquito coil.</title>
        <authorList>
            <person name="Yamashiro T."/>
            <person name="Shiraishi A."/>
            <person name="Satake H."/>
            <person name="Nakayama K."/>
        </authorList>
    </citation>
    <scope>NUCLEOTIDE SEQUENCE</scope>
</reference>
<feature type="non-terminal residue" evidence="1">
    <location>
        <position position="1"/>
    </location>
</feature>
<comment type="caution">
    <text evidence="1">The sequence shown here is derived from an EMBL/GenBank/DDBJ whole genome shotgun (WGS) entry which is preliminary data.</text>
</comment>
<protein>
    <submittedName>
        <fullName evidence="1">Uncharacterized protein</fullName>
    </submittedName>
</protein>
<sequence>LGRDNPAYKDDLATVRAVHSSMQVRSAIPDDEVGAGVLRPGQSYQIYKKEAELPEPAKMFYEQVARLAGLSMDMLL</sequence>
<organism evidence="1">
    <name type="scientific">Tanacetum cinerariifolium</name>
    <name type="common">Dalmatian daisy</name>
    <name type="synonym">Chrysanthemum cinerariifolium</name>
    <dbReference type="NCBI Taxonomy" id="118510"/>
    <lineage>
        <taxon>Eukaryota</taxon>
        <taxon>Viridiplantae</taxon>
        <taxon>Streptophyta</taxon>
        <taxon>Embryophyta</taxon>
        <taxon>Tracheophyta</taxon>
        <taxon>Spermatophyta</taxon>
        <taxon>Magnoliopsida</taxon>
        <taxon>eudicotyledons</taxon>
        <taxon>Gunneridae</taxon>
        <taxon>Pentapetalae</taxon>
        <taxon>asterids</taxon>
        <taxon>campanulids</taxon>
        <taxon>Asterales</taxon>
        <taxon>Asteraceae</taxon>
        <taxon>Asteroideae</taxon>
        <taxon>Anthemideae</taxon>
        <taxon>Anthemidinae</taxon>
        <taxon>Tanacetum</taxon>
    </lineage>
</organism>
<proteinExistence type="predicted"/>
<dbReference type="EMBL" id="BKCJ011816534">
    <property type="protein sequence ID" value="GFD55324.1"/>
    <property type="molecule type" value="Genomic_DNA"/>
</dbReference>